<reference evidence="1 2" key="1">
    <citation type="journal article" date="2022" name="Plant J.">
        <title>Chromosome-level genome of Camellia lanceoleosa provides a valuable resource for understanding genome evolution and self-incompatibility.</title>
        <authorList>
            <person name="Gong W."/>
            <person name="Xiao S."/>
            <person name="Wang L."/>
            <person name="Liao Z."/>
            <person name="Chang Y."/>
            <person name="Mo W."/>
            <person name="Hu G."/>
            <person name="Li W."/>
            <person name="Zhao G."/>
            <person name="Zhu H."/>
            <person name="Hu X."/>
            <person name="Ji K."/>
            <person name="Xiang X."/>
            <person name="Song Q."/>
            <person name="Yuan D."/>
            <person name="Jin S."/>
            <person name="Zhang L."/>
        </authorList>
    </citation>
    <scope>NUCLEOTIDE SEQUENCE [LARGE SCALE GENOMIC DNA]</scope>
    <source>
        <strain evidence="1">SQ_2022a</strain>
    </source>
</reference>
<name>A0ACC0F545_9ERIC</name>
<sequence>MRVWLGKMMMTMMVMMQRLGMSESQSSRHMVEWSPNVNYTDWSIHHHFYLGDSLYFVSNNSNYKVLEVSKTNYENCITDEKKMKESNELEIVKLMEARPYYFITAKDYCIHGMKLSLSVQIQNIPPNPQPSSDPLTDDSPSGLTRWIAFLIVVSMAATYICIHNLRRRRW</sequence>
<organism evidence="1 2">
    <name type="scientific">Camellia lanceoleosa</name>
    <dbReference type="NCBI Taxonomy" id="1840588"/>
    <lineage>
        <taxon>Eukaryota</taxon>
        <taxon>Viridiplantae</taxon>
        <taxon>Streptophyta</taxon>
        <taxon>Embryophyta</taxon>
        <taxon>Tracheophyta</taxon>
        <taxon>Spermatophyta</taxon>
        <taxon>Magnoliopsida</taxon>
        <taxon>eudicotyledons</taxon>
        <taxon>Gunneridae</taxon>
        <taxon>Pentapetalae</taxon>
        <taxon>asterids</taxon>
        <taxon>Ericales</taxon>
        <taxon>Theaceae</taxon>
        <taxon>Camellia</taxon>
    </lineage>
</organism>
<dbReference type="EMBL" id="CM045768">
    <property type="protein sequence ID" value="KAI7983243.1"/>
    <property type="molecule type" value="Genomic_DNA"/>
</dbReference>
<dbReference type="Proteomes" id="UP001060215">
    <property type="component" value="Chromosome 11"/>
</dbReference>
<protein>
    <submittedName>
        <fullName evidence="1">Lamin-like protein</fullName>
    </submittedName>
</protein>
<accession>A0ACC0F545</accession>
<comment type="caution">
    <text evidence="1">The sequence shown here is derived from an EMBL/GenBank/DDBJ whole genome shotgun (WGS) entry which is preliminary data.</text>
</comment>
<proteinExistence type="predicted"/>
<evidence type="ECO:0000313" key="1">
    <source>
        <dbReference type="EMBL" id="KAI7983243.1"/>
    </source>
</evidence>
<keyword evidence="2" id="KW-1185">Reference proteome</keyword>
<gene>
    <name evidence="1" type="ORF">LOK49_LG15G02406</name>
</gene>
<evidence type="ECO:0000313" key="2">
    <source>
        <dbReference type="Proteomes" id="UP001060215"/>
    </source>
</evidence>